<gene>
    <name evidence="7" type="ORF">SAMN02746089_02023</name>
</gene>
<dbReference type="SUPFAM" id="SSF54001">
    <property type="entry name" value="Cysteine proteinases"/>
    <property type="match status" value="1"/>
</dbReference>
<sequence>MLNTKKIVASALIAYTLLQTPSVFAAGILRYGSTGQAVVKLQRELQNLGYLKGSVDGVFGPLTLDAVKKFQSNNGLPVDGIVGPMTYQRIESLLNGRNSLSSSGSVDRTSLETPEYGTTLKKGSRGDAVKMLQENLNRLGYSTGGIDGVFGPATERAVKAFQAKYNLPVNGIAGPQTISAIKRALSTSAVVVSRGLYERAAVNTSIVDIAKQYLGTPYVYGGTTPSGFDCSGFVQYVFKQAGISIGRTAVDQYEGGTYVSSDKLLPGDILFFSTSGNGPTHEGIYIGNNQLIHMSSSQQKATISDFSGWFRQYYIGARRY</sequence>
<evidence type="ECO:0000256" key="1">
    <source>
        <dbReference type="ARBA" id="ARBA00007074"/>
    </source>
</evidence>
<dbReference type="SUPFAM" id="SSF47090">
    <property type="entry name" value="PGBD-like"/>
    <property type="match status" value="2"/>
</dbReference>
<evidence type="ECO:0000313" key="7">
    <source>
        <dbReference type="EMBL" id="SHF49175.1"/>
    </source>
</evidence>
<keyword evidence="5" id="KW-0732">Signal</keyword>
<dbReference type="Pfam" id="PF01471">
    <property type="entry name" value="PG_binding_1"/>
    <property type="match status" value="2"/>
</dbReference>
<keyword evidence="8" id="KW-1185">Reference proteome</keyword>
<dbReference type="AlphaFoldDB" id="A0A1M5C3A7"/>
<protein>
    <submittedName>
        <fullName evidence="7">Putative peptidoglycan binding domain-containing protein</fullName>
    </submittedName>
</protein>
<dbReference type="InterPro" id="IPR051202">
    <property type="entry name" value="Peptidase_C40"/>
</dbReference>
<keyword evidence="4" id="KW-0788">Thiol protease</keyword>
<feature type="domain" description="NlpC/P60" evidence="6">
    <location>
        <begin position="200"/>
        <end position="320"/>
    </location>
</feature>
<evidence type="ECO:0000256" key="3">
    <source>
        <dbReference type="ARBA" id="ARBA00022801"/>
    </source>
</evidence>
<dbReference type="STRING" id="1121256.SAMN02746089_02023"/>
<organism evidence="7 8">
    <name type="scientific">Caldanaerobius fijiensis DSM 17918</name>
    <dbReference type="NCBI Taxonomy" id="1121256"/>
    <lineage>
        <taxon>Bacteria</taxon>
        <taxon>Bacillati</taxon>
        <taxon>Bacillota</taxon>
        <taxon>Clostridia</taxon>
        <taxon>Thermoanaerobacterales</taxon>
        <taxon>Thermoanaerobacteraceae</taxon>
        <taxon>Caldanaerobius</taxon>
    </lineage>
</organism>
<evidence type="ECO:0000259" key="6">
    <source>
        <dbReference type="PROSITE" id="PS51935"/>
    </source>
</evidence>
<dbReference type="GO" id="GO:0006508">
    <property type="term" value="P:proteolysis"/>
    <property type="evidence" value="ECO:0007669"/>
    <property type="project" value="UniProtKB-KW"/>
</dbReference>
<dbReference type="Proteomes" id="UP000184088">
    <property type="component" value="Unassembled WGS sequence"/>
</dbReference>
<dbReference type="InterPro" id="IPR002477">
    <property type="entry name" value="Peptidoglycan-bd-like"/>
</dbReference>
<keyword evidence="3" id="KW-0378">Hydrolase</keyword>
<dbReference type="Gene3D" id="1.10.101.10">
    <property type="entry name" value="PGBD-like superfamily/PGBD"/>
    <property type="match status" value="2"/>
</dbReference>
<evidence type="ECO:0000256" key="4">
    <source>
        <dbReference type="ARBA" id="ARBA00022807"/>
    </source>
</evidence>
<keyword evidence="2" id="KW-0645">Protease</keyword>
<dbReference type="InterPro" id="IPR000064">
    <property type="entry name" value="NLP_P60_dom"/>
</dbReference>
<dbReference type="InterPro" id="IPR038765">
    <property type="entry name" value="Papain-like_cys_pep_sf"/>
</dbReference>
<comment type="similarity">
    <text evidence="1">Belongs to the peptidase C40 family.</text>
</comment>
<dbReference type="PROSITE" id="PS51935">
    <property type="entry name" value="NLPC_P60"/>
    <property type="match status" value="1"/>
</dbReference>
<dbReference type="InterPro" id="IPR036366">
    <property type="entry name" value="PGBDSf"/>
</dbReference>
<dbReference type="GO" id="GO:0008234">
    <property type="term" value="F:cysteine-type peptidase activity"/>
    <property type="evidence" value="ECO:0007669"/>
    <property type="project" value="UniProtKB-KW"/>
</dbReference>
<feature type="signal peptide" evidence="5">
    <location>
        <begin position="1"/>
        <end position="25"/>
    </location>
</feature>
<evidence type="ECO:0000313" key="8">
    <source>
        <dbReference type="Proteomes" id="UP000184088"/>
    </source>
</evidence>
<evidence type="ECO:0000256" key="5">
    <source>
        <dbReference type="SAM" id="SignalP"/>
    </source>
</evidence>
<dbReference type="PANTHER" id="PTHR47053:SF1">
    <property type="entry name" value="MUREIN DD-ENDOPEPTIDASE MEPH-RELATED"/>
    <property type="match status" value="1"/>
</dbReference>
<reference evidence="7 8" key="1">
    <citation type="submission" date="2016-11" db="EMBL/GenBank/DDBJ databases">
        <authorList>
            <person name="Jaros S."/>
            <person name="Januszkiewicz K."/>
            <person name="Wedrychowicz H."/>
        </authorList>
    </citation>
    <scope>NUCLEOTIDE SEQUENCE [LARGE SCALE GENOMIC DNA]</scope>
    <source>
        <strain evidence="7 8">DSM 17918</strain>
    </source>
</reference>
<dbReference type="EMBL" id="FQVH01000025">
    <property type="protein sequence ID" value="SHF49175.1"/>
    <property type="molecule type" value="Genomic_DNA"/>
</dbReference>
<feature type="chain" id="PRO_5009909205" evidence="5">
    <location>
        <begin position="26"/>
        <end position="320"/>
    </location>
</feature>
<dbReference type="InterPro" id="IPR036365">
    <property type="entry name" value="PGBD-like_sf"/>
</dbReference>
<dbReference type="Pfam" id="PF00877">
    <property type="entry name" value="NLPC_P60"/>
    <property type="match status" value="1"/>
</dbReference>
<accession>A0A1M5C3A7</accession>
<dbReference type="PANTHER" id="PTHR47053">
    <property type="entry name" value="MUREIN DD-ENDOPEPTIDASE MEPH-RELATED"/>
    <property type="match status" value="1"/>
</dbReference>
<evidence type="ECO:0000256" key="2">
    <source>
        <dbReference type="ARBA" id="ARBA00022670"/>
    </source>
</evidence>
<dbReference type="Gene3D" id="3.90.1720.10">
    <property type="entry name" value="endopeptidase domain like (from Nostoc punctiforme)"/>
    <property type="match status" value="1"/>
</dbReference>
<proteinExistence type="inferred from homology"/>
<name>A0A1M5C3A7_9THEO</name>